<feature type="non-terminal residue" evidence="1">
    <location>
        <position position="102"/>
    </location>
</feature>
<reference evidence="1 2" key="1">
    <citation type="journal article" date="2021" name="BMC Biol.">
        <title>Horizontally acquired antibacterial genes associated with adaptive radiation of ladybird beetles.</title>
        <authorList>
            <person name="Li H.S."/>
            <person name="Tang X.F."/>
            <person name="Huang Y.H."/>
            <person name="Xu Z.Y."/>
            <person name="Chen M.L."/>
            <person name="Du X.Y."/>
            <person name="Qiu B.Y."/>
            <person name="Chen P.T."/>
            <person name="Zhang W."/>
            <person name="Slipinski A."/>
            <person name="Escalona H.E."/>
            <person name="Waterhouse R.M."/>
            <person name="Zwick A."/>
            <person name="Pang H."/>
        </authorList>
    </citation>
    <scope>NUCLEOTIDE SEQUENCE [LARGE SCALE GENOMIC DNA]</scope>
    <source>
        <strain evidence="1">SYSU2018</strain>
    </source>
</reference>
<evidence type="ECO:0000313" key="1">
    <source>
        <dbReference type="EMBL" id="KAL3286079.1"/>
    </source>
</evidence>
<evidence type="ECO:0000313" key="2">
    <source>
        <dbReference type="Proteomes" id="UP001516400"/>
    </source>
</evidence>
<organism evidence="1 2">
    <name type="scientific">Cryptolaemus montrouzieri</name>
    <dbReference type="NCBI Taxonomy" id="559131"/>
    <lineage>
        <taxon>Eukaryota</taxon>
        <taxon>Metazoa</taxon>
        <taxon>Ecdysozoa</taxon>
        <taxon>Arthropoda</taxon>
        <taxon>Hexapoda</taxon>
        <taxon>Insecta</taxon>
        <taxon>Pterygota</taxon>
        <taxon>Neoptera</taxon>
        <taxon>Endopterygota</taxon>
        <taxon>Coleoptera</taxon>
        <taxon>Polyphaga</taxon>
        <taxon>Cucujiformia</taxon>
        <taxon>Coccinelloidea</taxon>
        <taxon>Coccinellidae</taxon>
        <taxon>Scymninae</taxon>
        <taxon>Scymnini</taxon>
        <taxon>Cryptolaemus</taxon>
    </lineage>
</organism>
<dbReference type="Proteomes" id="UP001516400">
    <property type="component" value="Unassembled WGS sequence"/>
</dbReference>
<protein>
    <submittedName>
        <fullName evidence="1">Uncharacterized protein</fullName>
    </submittedName>
</protein>
<sequence length="102" mass="11556">MFWVTEDVSNANEITGKRSQKKTLGPFGLLSSTTTQSPHLREVYDAIIFHYMMEVSEELFEVSPHENRCETSKAQTTSDVRYITDVSTSTLAHLQKCLQGNI</sequence>
<comment type="caution">
    <text evidence="1">The sequence shown here is derived from an EMBL/GenBank/DDBJ whole genome shotgun (WGS) entry which is preliminary data.</text>
</comment>
<accession>A0ABD2P575</accession>
<dbReference type="AlphaFoldDB" id="A0ABD2P575"/>
<name>A0ABD2P575_9CUCU</name>
<keyword evidence="2" id="KW-1185">Reference proteome</keyword>
<dbReference type="EMBL" id="JABFTP020000185">
    <property type="protein sequence ID" value="KAL3286079.1"/>
    <property type="molecule type" value="Genomic_DNA"/>
</dbReference>
<proteinExistence type="predicted"/>
<gene>
    <name evidence="1" type="ORF">HHI36_000592</name>
</gene>